<dbReference type="GO" id="GO:0032259">
    <property type="term" value="P:methylation"/>
    <property type="evidence" value="ECO:0007669"/>
    <property type="project" value="UniProtKB-KW"/>
</dbReference>
<protein>
    <recommendedName>
        <fullName evidence="5">Methyltransferase type 11 domain-containing protein</fullName>
    </recommendedName>
</protein>
<dbReference type="InterPro" id="IPR051052">
    <property type="entry name" value="Diverse_substrate_MTase"/>
</dbReference>
<evidence type="ECO:0000313" key="6">
    <source>
        <dbReference type="EMBL" id="KAK5951727.1"/>
    </source>
</evidence>
<dbReference type="PANTHER" id="PTHR44942:SF4">
    <property type="entry name" value="METHYLTRANSFERASE TYPE 11 DOMAIN-CONTAINING PROTEIN"/>
    <property type="match status" value="1"/>
</dbReference>
<keyword evidence="3" id="KW-0808">Transferase</keyword>
<feature type="domain" description="Methyltransferase type 11" evidence="5">
    <location>
        <begin position="47"/>
        <end position="138"/>
    </location>
</feature>
<evidence type="ECO:0000313" key="7">
    <source>
        <dbReference type="Proteomes" id="UP001316803"/>
    </source>
</evidence>
<reference evidence="6 7" key="1">
    <citation type="submission" date="2022-12" db="EMBL/GenBank/DDBJ databases">
        <title>Genomic features and morphological characterization of a novel Knufia sp. strain isolated from spacecraft assembly facility.</title>
        <authorList>
            <person name="Teixeira M."/>
            <person name="Chander A.M."/>
            <person name="Stajich J.E."/>
            <person name="Venkateswaran K."/>
        </authorList>
    </citation>
    <scope>NUCLEOTIDE SEQUENCE [LARGE SCALE GENOMIC DNA]</scope>
    <source>
        <strain evidence="6 7">FJI-L2-BK-P2</strain>
    </source>
</reference>
<evidence type="ECO:0000259" key="5">
    <source>
        <dbReference type="Pfam" id="PF08241"/>
    </source>
</evidence>
<comment type="caution">
    <text evidence="6">The sequence shown here is derived from an EMBL/GenBank/DDBJ whole genome shotgun (WGS) entry which is preliminary data.</text>
</comment>
<dbReference type="AlphaFoldDB" id="A0AAN8IL00"/>
<dbReference type="Proteomes" id="UP001316803">
    <property type="component" value="Unassembled WGS sequence"/>
</dbReference>
<dbReference type="CDD" id="cd02440">
    <property type="entry name" value="AdoMet_MTases"/>
    <property type="match status" value="1"/>
</dbReference>
<evidence type="ECO:0000256" key="1">
    <source>
        <dbReference type="ARBA" id="ARBA00008361"/>
    </source>
</evidence>
<dbReference type="Pfam" id="PF08241">
    <property type="entry name" value="Methyltransf_11"/>
    <property type="match status" value="1"/>
</dbReference>
<dbReference type="GO" id="GO:0008757">
    <property type="term" value="F:S-adenosylmethionine-dependent methyltransferase activity"/>
    <property type="evidence" value="ECO:0007669"/>
    <property type="project" value="InterPro"/>
</dbReference>
<organism evidence="6 7">
    <name type="scientific">Knufia fluminis</name>
    <dbReference type="NCBI Taxonomy" id="191047"/>
    <lineage>
        <taxon>Eukaryota</taxon>
        <taxon>Fungi</taxon>
        <taxon>Dikarya</taxon>
        <taxon>Ascomycota</taxon>
        <taxon>Pezizomycotina</taxon>
        <taxon>Eurotiomycetes</taxon>
        <taxon>Chaetothyriomycetidae</taxon>
        <taxon>Chaetothyriales</taxon>
        <taxon>Trichomeriaceae</taxon>
        <taxon>Knufia</taxon>
    </lineage>
</organism>
<evidence type="ECO:0000256" key="4">
    <source>
        <dbReference type="ARBA" id="ARBA00022691"/>
    </source>
</evidence>
<dbReference type="InterPro" id="IPR029063">
    <property type="entry name" value="SAM-dependent_MTases_sf"/>
</dbReference>
<name>A0AAN8IL00_9EURO</name>
<evidence type="ECO:0000256" key="3">
    <source>
        <dbReference type="ARBA" id="ARBA00022679"/>
    </source>
</evidence>
<gene>
    <name evidence="6" type="ORF">OHC33_007406</name>
</gene>
<proteinExistence type="inferred from homology"/>
<accession>A0AAN8IL00</accession>
<comment type="similarity">
    <text evidence="1">Belongs to the methyltransferase superfamily.</text>
</comment>
<keyword evidence="2" id="KW-0489">Methyltransferase</keyword>
<dbReference type="InterPro" id="IPR013216">
    <property type="entry name" value="Methyltransf_11"/>
</dbReference>
<dbReference type="PANTHER" id="PTHR44942">
    <property type="entry name" value="METHYLTRANSF_11 DOMAIN-CONTAINING PROTEIN"/>
    <property type="match status" value="1"/>
</dbReference>
<dbReference type="SUPFAM" id="SSF53335">
    <property type="entry name" value="S-adenosyl-L-methionine-dependent methyltransferases"/>
    <property type="match status" value="1"/>
</dbReference>
<keyword evidence="4" id="KW-0949">S-adenosyl-L-methionine</keyword>
<sequence length="290" mass="32705">MSIASVAQTGFASSTAYDTHRPSYPPEAVNRLIQLLEIEGQNGVKVLDLAAGTGKFTQLLSARPEPYEIIAVEPHDGMRKELEDKQLKNVTVRKGTAENLEGIPDQEFSAVVAAQAFHWMANMDALREIHRVLKPTAVLGLIWNIEDYNAPKDWQIHEGWQSTMRDVMHELEDDHPRFRDQQWKKVFDEQGSSNPISLHSADTLFGLPIGEESFEFVRWLPKEDVWKTFNTYSQVANLDSDRLSKAEKTFWEAIDSSETEVDEQGRVAVHGKTVIAWTSSIPDMPLKSGG</sequence>
<dbReference type="Gene3D" id="3.40.50.150">
    <property type="entry name" value="Vaccinia Virus protein VP39"/>
    <property type="match status" value="1"/>
</dbReference>
<evidence type="ECO:0000256" key="2">
    <source>
        <dbReference type="ARBA" id="ARBA00022603"/>
    </source>
</evidence>
<dbReference type="EMBL" id="JAKLMC020000019">
    <property type="protein sequence ID" value="KAK5951727.1"/>
    <property type="molecule type" value="Genomic_DNA"/>
</dbReference>
<keyword evidence="7" id="KW-1185">Reference proteome</keyword>